<dbReference type="PANTHER" id="PTHR45625">
    <property type="entry name" value="PEPTIDYL-PROLYL CIS-TRANS ISOMERASE-RELATED"/>
    <property type="match status" value="1"/>
</dbReference>
<protein>
    <submittedName>
        <fullName evidence="4">Cyclophilin</fullName>
    </submittedName>
</protein>
<dbReference type="PANTHER" id="PTHR45625:SF3">
    <property type="entry name" value="PEPTIDYL-PROLYL CIS-TRANS ISOMERASE B-RELATED"/>
    <property type="match status" value="1"/>
</dbReference>
<dbReference type="PATRIC" id="fig|1441730.3.peg.3893"/>
<evidence type="ECO:0000256" key="2">
    <source>
        <dbReference type="SAM" id="SignalP"/>
    </source>
</evidence>
<feature type="domain" description="PPIase cyclophilin-type" evidence="3">
    <location>
        <begin position="100"/>
        <end position="265"/>
    </location>
</feature>
<dbReference type="InterPro" id="IPR002130">
    <property type="entry name" value="Cyclophilin-type_PPIase_dom"/>
</dbReference>
<organism evidence="4 5">
    <name type="scientific">Rhodococcus pyridinivorans KG-16</name>
    <dbReference type="NCBI Taxonomy" id="1441730"/>
    <lineage>
        <taxon>Bacteria</taxon>
        <taxon>Bacillati</taxon>
        <taxon>Actinomycetota</taxon>
        <taxon>Actinomycetes</taxon>
        <taxon>Mycobacteriales</taxon>
        <taxon>Nocardiaceae</taxon>
        <taxon>Rhodococcus</taxon>
    </lineage>
</organism>
<name>A0A0V9UGK1_9NOCA</name>
<reference evidence="5" key="1">
    <citation type="submission" date="2015-01" db="EMBL/GenBank/DDBJ databases">
        <title>Draft genome sequence of Rhodococcus pyridinivorans strain KG-16, a hydrocarbon-degrading bacterium.</title>
        <authorList>
            <person name="Aggarwal R.K."/>
            <person name="Dawar C."/>
        </authorList>
    </citation>
    <scope>NUCLEOTIDE SEQUENCE [LARGE SCALE GENOMIC DNA]</scope>
    <source>
        <strain evidence="5">KG-16</strain>
    </source>
</reference>
<comment type="caution">
    <text evidence="4">The sequence shown here is derived from an EMBL/GenBank/DDBJ whole genome shotgun (WGS) entry which is preliminary data.</text>
</comment>
<dbReference type="Gene3D" id="2.40.100.10">
    <property type="entry name" value="Cyclophilin-like"/>
    <property type="match status" value="1"/>
</dbReference>
<accession>A0A0V9UGK1</accession>
<dbReference type="InterPro" id="IPR029000">
    <property type="entry name" value="Cyclophilin-like_dom_sf"/>
</dbReference>
<evidence type="ECO:0000313" key="5">
    <source>
        <dbReference type="Proteomes" id="UP000053060"/>
    </source>
</evidence>
<dbReference type="Pfam" id="PF00160">
    <property type="entry name" value="Pro_isomerase"/>
    <property type="match status" value="1"/>
</dbReference>
<feature type="signal peptide" evidence="2">
    <location>
        <begin position="1"/>
        <end position="25"/>
    </location>
</feature>
<dbReference type="RefSeq" id="WP_060653185.1">
    <property type="nucleotide sequence ID" value="NZ_AZXY01000010.1"/>
</dbReference>
<gene>
    <name evidence="4" type="ORF">Z045_18655</name>
</gene>
<dbReference type="EMBL" id="AZXY01000010">
    <property type="protein sequence ID" value="KSZ57144.1"/>
    <property type="molecule type" value="Genomic_DNA"/>
</dbReference>
<evidence type="ECO:0000313" key="4">
    <source>
        <dbReference type="EMBL" id="KSZ57144.1"/>
    </source>
</evidence>
<dbReference type="InterPro" id="IPR044666">
    <property type="entry name" value="Cyclophilin_A-like"/>
</dbReference>
<feature type="chain" id="PRO_5038902006" evidence="2">
    <location>
        <begin position="26"/>
        <end position="265"/>
    </location>
</feature>
<comment type="function">
    <text evidence="1">PPIases accelerate the folding of proteins. It catalyzes the cis-trans isomerization of proline imidic peptide bonds in oligopeptides.</text>
</comment>
<reference evidence="4 5" key="2">
    <citation type="journal article" date="2016" name="Genome Announc.">
        <title>Draft Genome Sequence of a Versatile Hydrocarbon-Degrading Bacterium, Rhodococcus pyridinivorans Strain KG-16, Collected from Oil Fields in India.</title>
        <authorList>
            <person name="Aggarwal R.K."/>
            <person name="Dawar C."/>
            <person name="Phanindranath R."/>
            <person name="Mutnuri L."/>
            <person name="Dayal A.M."/>
        </authorList>
    </citation>
    <scope>NUCLEOTIDE SEQUENCE [LARGE SCALE GENOMIC DNA]</scope>
    <source>
        <strain evidence="4 5">KG-16</strain>
    </source>
</reference>
<keyword evidence="2" id="KW-0732">Signal</keyword>
<dbReference type="CDD" id="cd00317">
    <property type="entry name" value="cyclophilin"/>
    <property type="match status" value="1"/>
</dbReference>
<dbReference type="PROSITE" id="PS50072">
    <property type="entry name" value="CSA_PPIASE_2"/>
    <property type="match status" value="1"/>
</dbReference>
<evidence type="ECO:0000256" key="1">
    <source>
        <dbReference type="ARBA" id="ARBA00002388"/>
    </source>
</evidence>
<dbReference type="AlphaFoldDB" id="A0A0V9UGK1"/>
<proteinExistence type="predicted"/>
<dbReference type="Proteomes" id="UP000053060">
    <property type="component" value="Unassembled WGS sequence"/>
</dbReference>
<dbReference type="GO" id="GO:0003755">
    <property type="term" value="F:peptidyl-prolyl cis-trans isomerase activity"/>
    <property type="evidence" value="ECO:0007669"/>
    <property type="project" value="InterPro"/>
</dbReference>
<sequence length="265" mass="27052">MIHTTARRFASRLRTVVPLCLVAVAALLGGCAQDAGSATTKVTEAAQPRSAPPHDLSIYRGLPGVPAPPAPTVTCEYVDKGGARPPSTASTVGIVDLTLETSIGAIPLVLDRAQAPCTVNSFVDLARRGFYDGTSCHRLATDPGGELYQCGDPTGTGSGGPGYTFADEYPVPQFDAEAATSYLPPAVLYPRGTIAMANAGVENSNGSQFFLLLGDSLLRPDFTAFGRIADVGMPVLDAAAANGHDGSSPLGGGVPATPVVIGAVR</sequence>
<dbReference type="SUPFAM" id="SSF50891">
    <property type="entry name" value="Cyclophilin-like"/>
    <property type="match status" value="1"/>
</dbReference>
<dbReference type="PROSITE" id="PS51257">
    <property type="entry name" value="PROKAR_LIPOPROTEIN"/>
    <property type="match status" value="1"/>
</dbReference>
<evidence type="ECO:0000259" key="3">
    <source>
        <dbReference type="PROSITE" id="PS50072"/>
    </source>
</evidence>